<name>A0A654FCB8_ARATH</name>
<dbReference type="EMBL" id="CACRSJ010000106">
    <property type="protein sequence ID" value="VYS59197.1"/>
    <property type="molecule type" value="Genomic_DNA"/>
</dbReference>
<evidence type="ECO:0000313" key="3">
    <source>
        <dbReference type="Proteomes" id="UP000426265"/>
    </source>
</evidence>
<feature type="region of interest" description="Disordered" evidence="1">
    <location>
        <begin position="184"/>
        <end position="203"/>
    </location>
</feature>
<feature type="compositionally biased region" description="Polar residues" evidence="1">
    <location>
        <begin position="184"/>
        <end position="195"/>
    </location>
</feature>
<evidence type="ECO:0000313" key="2">
    <source>
        <dbReference type="EMBL" id="VYS59197.1"/>
    </source>
</evidence>
<dbReference type="AlphaFoldDB" id="A0A654FCB8"/>
<organism evidence="2 3">
    <name type="scientific">Arabidopsis thaliana</name>
    <name type="common">Mouse-ear cress</name>
    <dbReference type="NCBI Taxonomy" id="3702"/>
    <lineage>
        <taxon>Eukaryota</taxon>
        <taxon>Viridiplantae</taxon>
        <taxon>Streptophyta</taxon>
        <taxon>Embryophyta</taxon>
        <taxon>Tracheophyta</taxon>
        <taxon>Spermatophyta</taxon>
        <taxon>Magnoliopsida</taxon>
        <taxon>eudicotyledons</taxon>
        <taxon>Gunneridae</taxon>
        <taxon>Pentapetalae</taxon>
        <taxon>rosids</taxon>
        <taxon>malvids</taxon>
        <taxon>Brassicales</taxon>
        <taxon>Brassicaceae</taxon>
        <taxon>Camelineae</taxon>
        <taxon>Arabidopsis</taxon>
    </lineage>
</organism>
<evidence type="ECO:0000256" key="1">
    <source>
        <dbReference type="SAM" id="MobiDB-lite"/>
    </source>
</evidence>
<protein>
    <submittedName>
        <fullName evidence="2">Uncharacterized protein</fullName>
    </submittedName>
</protein>
<reference evidence="2 3" key="1">
    <citation type="submission" date="2019-11" db="EMBL/GenBank/DDBJ databases">
        <authorList>
            <person name="Jiao W.-B."/>
            <person name="Schneeberger K."/>
        </authorList>
    </citation>
    <scope>NUCLEOTIDE SEQUENCE [LARGE SCALE GENOMIC DNA]</scope>
    <source>
        <strain evidence="3">cv. An-1</strain>
    </source>
</reference>
<dbReference type="Proteomes" id="UP000426265">
    <property type="component" value="Unassembled WGS sequence"/>
</dbReference>
<gene>
    <name evidence="2" type="ORF">AN1_LOCUS14639</name>
</gene>
<sequence length="203" mass="23933">MLRRALSRNLSGSRIHRPGVIIIDGVQEFVDQCEDWSRIRRLGVGIIDQYGELVDQDGGILNQDEKWSRKIYRVRGFIDQGCWNRRPVPRIRRSGRWNPRPVRGMVEENLSGLRSHRPGVEIVDRVQEFVDQDKEWSRIRRPSVGIVVRYREFFDQNGRILDQYEEWSRRIYRVQGFIDQELKSSTGSENSTTRTKSGRGFID</sequence>
<accession>A0A654FCB8</accession>
<proteinExistence type="predicted"/>